<evidence type="ECO:0000256" key="1">
    <source>
        <dbReference type="SAM" id="MobiDB-lite"/>
    </source>
</evidence>
<protein>
    <submittedName>
        <fullName evidence="2">Uncharacterized protein</fullName>
    </submittedName>
</protein>
<dbReference type="OrthoDB" id="3067644at2759"/>
<dbReference type="RefSeq" id="XP_043034807.1">
    <property type="nucleotide sequence ID" value="XM_043187275.1"/>
</dbReference>
<feature type="compositionally biased region" description="Low complexity" evidence="1">
    <location>
        <begin position="403"/>
        <end position="428"/>
    </location>
</feature>
<name>A0A9P8ANY0_9AGAR</name>
<dbReference type="EMBL" id="MU250561">
    <property type="protein sequence ID" value="KAG7441307.1"/>
    <property type="molecule type" value="Genomic_DNA"/>
</dbReference>
<organism evidence="2 3">
    <name type="scientific">Guyanagaster necrorhizus</name>
    <dbReference type="NCBI Taxonomy" id="856835"/>
    <lineage>
        <taxon>Eukaryota</taxon>
        <taxon>Fungi</taxon>
        <taxon>Dikarya</taxon>
        <taxon>Basidiomycota</taxon>
        <taxon>Agaricomycotina</taxon>
        <taxon>Agaricomycetes</taxon>
        <taxon>Agaricomycetidae</taxon>
        <taxon>Agaricales</taxon>
        <taxon>Marasmiineae</taxon>
        <taxon>Physalacriaceae</taxon>
        <taxon>Guyanagaster</taxon>
    </lineage>
</organism>
<gene>
    <name evidence="2" type="ORF">BT62DRAFT_937227</name>
</gene>
<evidence type="ECO:0000313" key="2">
    <source>
        <dbReference type="EMBL" id="KAG7441307.1"/>
    </source>
</evidence>
<dbReference type="Proteomes" id="UP000812287">
    <property type="component" value="Unassembled WGS sequence"/>
</dbReference>
<feature type="region of interest" description="Disordered" evidence="1">
    <location>
        <begin position="366"/>
        <end position="428"/>
    </location>
</feature>
<accession>A0A9P8ANY0</accession>
<evidence type="ECO:0000313" key="3">
    <source>
        <dbReference type="Proteomes" id="UP000812287"/>
    </source>
</evidence>
<sequence length="428" mass="46097">MAKRIVTQDLKLRYAVIRGKELDHVKAIADAVNIEIQELFPLPEGTLTRDDDIQELLDNVDQALKTITQIKEQRASPATREQWYSMVASRFRVLLATPLAQELDDIYRDLKESQLNARNESERRIAENSQAQAVNNYSSAPSASPSTQQSTIVNSGGNVFGNISSKSRSMLSLPKISNRSTSRKLPISSQQDLPTLSFPQYNVGQGQYSAPNLPQNAYMAEHNTGWQGYPSEILTNLPKPGFPGQIVSWEEYNNPPELPPRRASEENELSAPFRAASQAFRSIPCLPAVRPGLVGSIPAAGTSGNSGNYNGPSGPHNVINTGNSIAASGYVPGHAHQPSVDTTHTTHTTHTTNTFGVRISRHTSMHNNVSSSSLGSSGSHQSSEKSGKKQHGRQASTSTSTYGQASREGQSSGAGSSGSSLRSPGASY</sequence>
<reference evidence="2" key="1">
    <citation type="submission" date="2020-11" db="EMBL/GenBank/DDBJ databases">
        <title>Adaptations for nitrogen fixation in a non-lichenized fungal sporocarp promotes dispersal by wood-feeding termites.</title>
        <authorList>
            <consortium name="DOE Joint Genome Institute"/>
            <person name="Koch R.A."/>
            <person name="Yoon G."/>
            <person name="Arayal U."/>
            <person name="Lail K."/>
            <person name="Amirebrahimi M."/>
            <person name="Labutti K."/>
            <person name="Lipzen A."/>
            <person name="Riley R."/>
            <person name="Barry K."/>
            <person name="Henrissat B."/>
            <person name="Grigoriev I.V."/>
            <person name="Herr J.R."/>
            <person name="Aime M.C."/>
        </authorList>
    </citation>
    <scope>NUCLEOTIDE SEQUENCE</scope>
    <source>
        <strain evidence="2">MCA 3950</strain>
    </source>
</reference>
<dbReference type="GeneID" id="66109572"/>
<dbReference type="AlphaFoldDB" id="A0A9P8ANY0"/>
<comment type="caution">
    <text evidence="2">The sequence shown here is derived from an EMBL/GenBank/DDBJ whole genome shotgun (WGS) entry which is preliminary data.</text>
</comment>
<keyword evidence="3" id="KW-1185">Reference proteome</keyword>
<feature type="compositionally biased region" description="Polar residues" evidence="1">
    <location>
        <begin position="393"/>
        <end position="402"/>
    </location>
</feature>
<proteinExistence type="predicted"/>
<feature type="region of interest" description="Disordered" evidence="1">
    <location>
        <begin position="331"/>
        <end position="350"/>
    </location>
</feature>
<feature type="compositionally biased region" description="Low complexity" evidence="1">
    <location>
        <begin position="370"/>
        <end position="381"/>
    </location>
</feature>